<name>A0A379EET3_9BACT</name>
<reference evidence="1 2" key="1">
    <citation type="submission" date="2018-06" db="EMBL/GenBank/DDBJ databases">
        <authorList>
            <consortium name="Pathogen Informatics"/>
            <person name="Doyle S."/>
        </authorList>
    </citation>
    <scope>NUCLEOTIDE SEQUENCE [LARGE SCALE GENOMIC DNA]</scope>
    <source>
        <strain evidence="1 2">NCTC11157</strain>
    </source>
</reference>
<protein>
    <recommendedName>
        <fullName evidence="3">Lipoprotein</fullName>
    </recommendedName>
</protein>
<evidence type="ECO:0000313" key="1">
    <source>
        <dbReference type="EMBL" id="SUB97428.1"/>
    </source>
</evidence>
<organism evidence="1 2">
    <name type="scientific">Prevotella disiens</name>
    <dbReference type="NCBI Taxonomy" id="28130"/>
    <lineage>
        <taxon>Bacteria</taxon>
        <taxon>Pseudomonadati</taxon>
        <taxon>Bacteroidota</taxon>
        <taxon>Bacteroidia</taxon>
        <taxon>Bacteroidales</taxon>
        <taxon>Prevotellaceae</taxon>
        <taxon>Prevotella</taxon>
    </lineage>
</organism>
<proteinExistence type="predicted"/>
<dbReference type="RefSeq" id="WP_172462603.1">
    <property type="nucleotide sequence ID" value="NZ_UGTL01000002.1"/>
</dbReference>
<dbReference type="AlphaFoldDB" id="A0A379EET3"/>
<sequence>MNKKKIVIIISILLVVSCNRSPLKNIFKQEVLDSVRSYIEKDNFAHDSYLMLQTEKIFHENKIDINNGFIIGPLYENLYPDSEQGNYIELLKYKNKTVYIQFFNASFIDSLYHARTVIYCRQDSFCISSNPQLNFSTSFLRVHILSLLNLQIIRTEIPHFSLQHPLTPQCDLRQYAVSYP</sequence>
<accession>A0A379EET3</accession>
<gene>
    <name evidence="1" type="ORF">NCTC11157_02212</name>
</gene>
<dbReference type="PROSITE" id="PS51257">
    <property type="entry name" value="PROKAR_LIPOPROTEIN"/>
    <property type="match status" value="1"/>
</dbReference>
<dbReference type="EMBL" id="UGTL01000002">
    <property type="protein sequence ID" value="SUB97428.1"/>
    <property type="molecule type" value="Genomic_DNA"/>
</dbReference>
<dbReference type="Proteomes" id="UP000254072">
    <property type="component" value="Unassembled WGS sequence"/>
</dbReference>
<evidence type="ECO:0008006" key="3">
    <source>
        <dbReference type="Google" id="ProtNLM"/>
    </source>
</evidence>
<evidence type="ECO:0000313" key="2">
    <source>
        <dbReference type="Proteomes" id="UP000254072"/>
    </source>
</evidence>
<dbReference type="GeneID" id="91083819"/>